<keyword evidence="6" id="KW-1185">Reference proteome</keyword>
<dbReference type="AlphaFoldDB" id="A0A1I5JXK4"/>
<dbReference type="GO" id="GO:0006310">
    <property type="term" value="P:DNA recombination"/>
    <property type="evidence" value="ECO:0007669"/>
    <property type="project" value="UniProtKB-KW"/>
</dbReference>
<dbReference type="InterPro" id="IPR011010">
    <property type="entry name" value="DNA_brk_join_enz"/>
</dbReference>
<dbReference type="InterPro" id="IPR010998">
    <property type="entry name" value="Integrase_recombinase_N"/>
</dbReference>
<evidence type="ECO:0000256" key="1">
    <source>
        <dbReference type="ARBA" id="ARBA00008857"/>
    </source>
</evidence>
<evidence type="ECO:0000256" key="4">
    <source>
        <dbReference type="ARBA" id="ARBA00023172"/>
    </source>
</evidence>
<gene>
    <name evidence="5" type="ORF">SAMN04488056_112139</name>
</gene>
<sequence>MAKVTLKIPYVVWRDGRPRFVPGPSVRALGFTGCDLKHPDGTWLTLDQTIAWSESFGNELEVKRQQAKLKQKASKKKPRNLSRQGYITVGELLAKWLVERKTEHMQTGKPSSKTLRSYDYNIRAFQDFDEELWTAPAVSVTDVLASGIYKKLRTEKGVSMSKAIISTVRPAWRWAKKEMGLVTNNPWSDLRMTTPQPRLRVGTVDEMKLLIATADAMGRHDVGDAIMLGICSGQRQNDRLLFQLSGMDDHVLTFKQSKTGAIVQMPAIRPLLQRLAAAKIRREKFRKTFPTLLVDEKYRCCWDRGDDGDRYRKEFRKVCDRAAEKMPSLKGFRDQDLRDTAVTWLANAGCTLPQMASITGHSVENIHKILKHYLAQTPEQASLAAQKLLVYIEKNGDL</sequence>
<dbReference type="PANTHER" id="PTHR30629">
    <property type="entry name" value="PROPHAGE INTEGRASE"/>
    <property type="match status" value="1"/>
</dbReference>
<keyword evidence="3" id="KW-0238">DNA-binding</keyword>
<reference evidence="5 6" key="1">
    <citation type="submission" date="2016-10" db="EMBL/GenBank/DDBJ databases">
        <authorList>
            <person name="de Groot N.N."/>
        </authorList>
    </citation>
    <scope>NUCLEOTIDE SEQUENCE [LARGE SCALE GENOMIC DNA]</scope>
    <source>
        <strain evidence="5 6">CGMCC 1.9157</strain>
    </source>
</reference>
<dbReference type="EMBL" id="FOVR01000012">
    <property type="protein sequence ID" value="SFO77213.1"/>
    <property type="molecule type" value="Genomic_DNA"/>
</dbReference>
<dbReference type="STRING" id="655353.SAMN04488056_112139"/>
<dbReference type="Gene3D" id="1.10.150.130">
    <property type="match status" value="1"/>
</dbReference>
<evidence type="ECO:0000256" key="2">
    <source>
        <dbReference type="ARBA" id="ARBA00022908"/>
    </source>
</evidence>
<dbReference type="RefSeq" id="WP_090074818.1">
    <property type="nucleotide sequence ID" value="NZ_FOVR01000012.1"/>
</dbReference>
<dbReference type="Gene3D" id="1.10.443.10">
    <property type="entry name" value="Intergrase catalytic core"/>
    <property type="match status" value="1"/>
</dbReference>
<dbReference type="GO" id="GO:0003677">
    <property type="term" value="F:DNA binding"/>
    <property type="evidence" value="ECO:0007669"/>
    <property type="project" value="UniProtKB-KW"/>
</dbReference>
<accession>A0A1I5JXK4</accession>
<comment type="similarity">
    <text evidence="1">Belongs to the 'phage' integrase family.</text>
</comment>
<evidence type="ECO:0000313" key="5">
    <source>
        <dbReference type="EMBL" id="SFO77213.1"/>
    </source>
</evidence>
<proteinExistence type="inferred from homology"/>
<dbReference type="InterPro" id="IPR013762">
    <property type="entry name" value="Integrase-like_cat_sf"/>
</dbReference>
<dbReference type="InterPro" id="IPR050808">
    <property type="entry name" value="Phage_Integrase"/>
</dbReference>
<organism evidence="5 6">
    <name type="scientific">Cohaesibacter marisflavi</name>
    <dbReference type="NCBI Taxonomy" id="655353"/>
    <lineage>
        <taxon>Bacteria</taxon>
        <taxon>Pseudomonadati</taxon>
        <taxon>Pseudomonadota</taxon>
        <taxon>Alphaproteobacteria</taxon>
        <taxon>Hyphomicrobiales</taxon>
        <taxon>Cohaesibacteraceae</taxon>
    </lineage>
</organism>
<name>A0A1I5JXK4_9HYPH</name>
<keyword evidence="4" id="KW-0233">DNA recombination</keyword>
<protein>
    <submittedName>
        <fullName evidence="5">Site-specific recombinase XerD</fullName>
    </submittedName>
</protein>
<evidence type="ECO:0000256" key="3">
    <source>
        <dbReference type="ARBA" id="ARBA00023125"/>
    </source>
</evidence>
<dbReference type="GO" id="GO:0015074">
    <property type="term" value="P:DNA integration"/>
    <property type="evidence" value="ECO:0007669"/>
    <property type="project" value="UniProtKB-KW"/>
</dbReference>
<evidence type="ECO:0000313" key="6">
    <source>
        <dbReference type="Proteomes" id="UP000199236"/>
    </source>
</evidence>
<keyword evidence="2" id="KW-0229">DNA integration</keyword>
<dbReference type="PANTHER" id="PTHR30629:SF2">
    <property type="entry name" value="PROPHAGE INTEGRASE INTS-RELATED"/>
    <property type="match status" value="1"/>
</dbReference>
<dbReference type="SUPFAM" id="SSF56349">
    <property type="entry name" value="DNA breaking-rejoining enzymes"/>
    <property type="match status" value="1"/>
</dbReference>
<dbReference type="OrthoDB" id="8201432at2"/>
<dbReference type="Proteomes" id="UP000199236">
    <property type="component" value="Unassembled WGS sequence"/>
</dbReference>